<dbReference type="EMBL" id="GBXM01000138">
    <property type="protein sequence ID" value="JAI08440.1"/>
    <property type="molecule type" value="Transcribed_RNA"/>
</dbReference>
<proteinExistence type="predicted"/>
<organism evidence="1">
    <name type="scientific">Anguilla anguilla</name>
    <name type="common">European freshwater eel</name>
    <name type="synonym">Muraena anguilla</name>
    <dbReference type="NCBI Taxonomy" id="7936"/>
    <lineage>
        <taxon>Eukaryota</taxon>
        <taxon>Metazoa</taxon>
        <taxon>Chordata</taxon>
        <taxon>Craniata</taxon>
        <taxon>Vertebrata</taxon>
        <taxon>Euteleostomi</taxon>
        <taxon>Actinopterygii</taxon>
        <taxon>Neopterygii</taxon>
        <taxon>Teleostei</taxon>
        <taxon>Anguilliformes</taxon>
        <taxon>Anguillidae</taxon>
        <taxon>Anguilla</taxon>
    </lineage>
</organism>
<sequence>MNLTFKAFRKSSVFHQSTW</sequence>
<evidence type="ECO:0000313" key="1">
    <source>
        <dbReference type="EMBL" id="JAI08440.1"/>
    </source>
</evidence>
<protein>
    <submittedName>
        <fullName evidence="1">Uncharacterized protein</fullName>
    </submittedName>
</protein>
<reference evidence="1" key="2">
    <citation type="journal article" date="2015" name="Fish Shellfish Immunol.">
        <title>Early steps in the European eel (Anguilla anguilla)-Vibrio vulnificus interaction in the gills: Role of the RtxA13 toxin.</title>
        <authorList>
            <person name="Callol A."/>
            <person name="Pajuelo D."/>
            <person name="Ebbesson L."/>
            <person name="Teles M."/>
            <person name="MacKenzie S."/>
            <person name="Amaro C."/>
        </authorList>
    </citation>
    <scope>NUCLEOTIDE SEQUENCE</scope>
</reference>
<reference evidence="1" key="1">
    <citation type="submission" date="2014-11" db="EMBL/GenBank/DDBJ databases">
        <authorList>
            <person name="Amaro Gonzalez C."/>
        </authorList>
    </citation>
    <scope>NUCLEOTIDE SEQUENCE</scope>
</reference>
<accession>A0A0E9Y0M9</accession>
<name>A0A0E9Y0M9_ANGAN</name>
<dbReference type="AlphaFoldDB" id="A0A0E9Y0M9"/>